<dbReference type="InterPro" id="IPR016454">
    <property type="entry name" value="Cysteine_dSase"/>
</dbReference>
<keyword evidence="6" id="KW-0479">Metal-binding</keyword>
<dbReference type="eggNOG" id="COG1104">
    <property type="taxonomic scope" value="Bacteria"/>
</dbReference>
<dbReference type="EC" id="2.8.1.7" evidence="4"/>
<keyword evidence="7" id="KW-0663">Pyridoxal phosphate</keyword>
<dbReference type="InterPro" id="IPR020578">
    <property type="entry name" value="Aminotrans_V_PyrdxlP_BS"/>
</dbReference>
<evidence type="ECO:0000256" key="7">
    <source>
        <dbReference type="ARBA" id="ARBA00022898"/>
    </source>
</evidence>
<evidence type="ECO:0000313" key="14">
    <source>
        <dbReference type="Proteomes" id="UP000001887"/>
    </source>
</evidence>
<dbReference type="PIRSF" id="PIRSF005572">
    <property type="entry name" value="NifS"/>
    <property type="match status" value="1"/>
</dbReference>
<evidence type="ECO:0000256" key="4">
    <source>
        <dbReference type="ARBA" id="ARBA00012239"/>
    </source>
</evidence>
<evidence type="ECO:0000256" key="3">
    <source>
        <dbReference type="ARBA" id="ARBA00006490"/>
    </source>
</evidence>
<proteinExistence type="inferred from homology"/>
<gene>
    <name evidence="13" type="ordered locus">Psta_1652</name>
</gene>
<dbReference type="OrthoDB" id="9808002at2"/>
<dbReference type="HOGENOM" id="CLU_003433_0_2_0"/>
<dbReference type="InterPro" id="IPR015422">
    <property type="entry name" value="PyrdxlP-dep_Trfase_small"/>
</dbReference>
<keyword evidence="13" id="KW-0032">Aminotransferase</keyword>
<protein>
    <recommendedName>
        <fullName evidence="4">cysteine desulfurase</fullName>
        <ecNumber evidence="4">2.8.1.7</ecNumber>
    </recommendedName>
</protein>
<keyword evidence="14" id="KW-1185">Reference proteome</keyword>
<comment type="function">
    <text evidence="2">Catalyzes the removal of elemental sulfur atoms from cysteine to produce alanine. Seems to participate in the biosynthesis of the nitrogenase metalloclusters by providing the inorganic sulfur required for the Fe-S core formation.</text>
</comment>
<evidence type="ECO:0000256" key="11">
    <source>
        <dbReference type="RuleBase" id="RU004504"/>
    </source>
</evidence>
<evidence type="ECO:0000259" key="12">
    <source>
        <dbReference type="Pfam" id="PF00266"/>
    </source>
</evidence>
<comment type="cofactor">
    <cofactor evidence="1 11">
        <name>pyridoxal 5'-phosphate</name>
        <dbReference type="ChEBI" id="CHEBI:597326"/>
    </cofactor>
</comment>
<name>D2QYB3_PIRSD</name>
<evidence type="ECO:0000256" key="9">
    <source>
        <dbReference type="ARBA" id="ARBA00023014"/>
    </source>
</evidence>
<dbReference type="AlphaFoldDB" id="D2QYB3"/>
<dbReference type="GO" id="GO:0031071">
    <property type="term" value="F:cysteine desulfurase activity"/>
    <property type="evidence" value="ECO:0007669"/>
    <property type="project" value="UniProtKB-EC"/>
</dbReference>
<keyword evidence="8" id="KW-0408">Iron</keyword>
<keyword evidence="9" id="KW-0411">Iron-sulfur</keyword>
<dbReference type="PANTHER" id="PTHR11601:SF34">
    <property type="entry name" value="CYSTEINE DESULFURASE"/>
    <property type="match status" value="1"/>
</dbReference>
<keyword evidence="5 13" id="KW-0808">Transferase</keyword>
<dbReference type="STRING" id="530564.Psta_1652"/>
<evidence type="ECO:0000256" key="1">
    <source>
        <dbReference type="ARBA" id="ARBA00001933"/>
    </source>
</evidence>
<evidence type="ECO:0000256" key="8">
    <source>
        <dbReference type="ARBA" id="ARBA00023004"/>
    </source>
</evidence>
<dbReference type="GO" id="GO:0046872">
    <property type="term" value="F:metal ion binding"/>
    <property type="evidence" value="ECO:0007669"/>
    <property type="project" value="UniProtKB-KW"/>
</dbReference>
<dbReference type="InterPro" id="IPR015424">
    <property type="entry name" value="PyrdxlP-dep_Trfase"/>
</dbReference>
<dbReference type="Pfam" id="PF00266">
    <property type="entry name" value="Aminotran_5"/>
    <property type="match status" value="1"/>
</dbReference>
<evidence type="ECO:0000256" key="6">
    <source>
        <dbReference type="ARBA" id="ARBA00022723"/>
    </source>
</evidence>
<comment type="catalytic activity">
    <reaction evidence="10">
        <text>(sulfur carrier)-H + L-cysteine = (sulfur carrier)-SH + L-alanine</text>
        <dbReference type="Rhea" id="RHEA:43892"/>
        <dbReference type="Rhea" id="RHEA-COMP:14737"/>
        <dbReference type="Rhea" id="RHEA-COMP:14739"/>
        <dbReference type="ChEBI" id="CHEBI:29917"/>
        <dbReference type="ChEBI" id="CHEBI:35235"/>
        <dbReference type="ChEBI" id="CHEBI:57972"/>
        <dbReference type="ChEBI" id="CHEBI:64428"/>
        <dbReference type="EC" id="2.8.1.7"/>
    </reaction>
</comment>
<sequence>MRQLYFDHNSTTPIAPSVQEAILPFLAHFYGNPSSSHPLGIASREAVEDARGQTASLLGCDVDEVIFTSGATEANNLALKGVMGRHSRATGGHLVISAIEHASVRATAEYLERQGFDVSIVPCTDQGVIPPEQVRSALRNDTILVSVMHASNETGVIQPIRAIAEICHERGVLLHTDATQTVGKIRTLVDELEVDLLTLSGHKAYAPKGIGALYVRRGVQIEPIMHGCGHEAGLRSGTENLVGIVGLGRALSLASKSLDPAAERMTLLRDKLISELRAGIPEPIVVFGELATRLPNTLYVSFPSVVGLDMLRMIPELQASTGSAAYSDTNSISHTLEAMGVAADVARGSIRLGVGWYTSEEDVERCASLLIHAWETLR</sequence>
<dbReference type="EMBL" id="CP001848">
    <property type="protein sequence ID" value="ADB16327.1"/>
    <property type="molecule type" value="Genomic_DNA"/>
</dbReference>
<dbReference type="PANTHER" id="PTHR11601">
    <property type="entry name" value="CYSTEINE DESULFURYLASE FAMILY MEMBER"/>
    <property type="match status" value="1"/>
</dbReference>
<dbReference type="FunFam" id="3.40.640.10:FF:000084">
    <property type="entry name" value="IscS-like cysteine desulfurase"/>
    <property type="match status" value="1"/>
</dbReference>
<accession>D2QYB3</accession>
<organism evidence="13 14">
    <name type="scientific">Pirellula staleyi (strain ATCC 27377 / DSM 6068 / ICPB 4128)</name>
    <name type="common">Pirella staleyi</name>
    <dbReference type="NCBI Taxonomy" id="530564"/>
    <lineage>
        <taxon>Bacteria</taxon>
        <taxon>Pseudomonadati</taxon>
        <taxon>Planctomycetota</taxon>
        <taxon>Planctomycetia</taxon>
        <taxon>Pirellulales</taxon>
        <taxon>Pirellulaceae</taxon>
        <taxon>Pirellula</taxon>
    </lineage>
</organism>
<dbReference type="GO" id="GO:0051536">
    <property type="term" value="F:iron-sulfur cluster binding"/>
    <property type="evidence" value="ECO:0007669"/>
    <property type="project" value="UniProtKB-KW"/>
</dbReference>
<dbReference type="InterPro" id="IPR015421">
    <property type="entry name" value="PyrdxlP-dep_Trfase_major"/>
</dbReference>
<dbReference type="Gene3D" id="3.40.640.10">
    <property type="entry name" value="Type I PLP-dependent aspartate aminotransferase-like (Major domain)"/>
    <property type="match status" value="1"/>
</dbReference>
<evidence type="ECO:0000313" key="13">
    <source>
        <dbReference type="EMBL" id="ADB16327.1"/>
    </source>
</evidence>
<comment type="similarity">
    <text evidence="3">Belongs to the class-V pyridoxal-phosphate-dependent aminotransferase family. NifS/IscS subfamily.</text>
</comment>
<dbReference type="KEGG" id="psl:Psta_1652"/>
<feature type="domain" description="Aminotransferase class V" evidence="12">
    <location>
        <begin position="5"/>
        <end position="365"/>
    </location>
</feature>
<dbReference type="PROSITE" id="PS00595">
    <property type="entry name" value="AA_TRANSFER_CLASS_5"/>
    <property type="match status" value="1"/>
</dbReference>
<dbReference type="GO" id="GO:0008483">
    <property type="term" value="F:transaminase activity"/>
    <property type="evidence" value="ECO:0007669"/>
    <property type="project" value="UniProtKB-KW"/>
</dbReference>
<dbReference type="Proteomes" id="UP000001887">
    <property type="component" value="Chromosome"/>
</dbReference>
<evidence type="ECO:0000256" key="10">
    <source>
        <dbReference type="ARBA" id="ARBA00050776"/>
    </source>
</evidence>
<dbReference type="InterPro" id="IPR000192">
    <property type="entry name" value="Aminotrans_V_dom"/>
</dbReference>
<dbReference type="SUPFAM" id="SSF53383">
    <property type="entry name" value="PLP-dependent transferases"/>
    <property type="match status" value="1"/>
</dbReference>
<evidence type="ECO:0000256" key="5">
    <source>
        <dbReference type="ARBA" id="ARBA00022679"/>
    </source>
</evidence>
<reference evidence="13 14" key="1">
    <citation type="journal article" date="2009" name="Stand. Genomic Sci.">
        <title>Complete genome sequence of Pirellula staleyi type strain (ATCC 27377).</title>
        <authorList>
            <person name="Clum A."/>
            <person name="Tindall B.J."/>
            <person name="Sikorski J."/>
            <person name="Ivanova N."/>
            <person name="Mavrommatis K."/>
            <person name="Lucas S."/>
            <person name="Glavina del Rio T."/>
            <person name="Nolan M."/>
            <person name="Chen F."/>
            <person name="Tice H."/>
            <person name="Pitluck S."/>
            <person name="Cheng J.F."/>
            <person name="Chertkov O."/>
            <person name="Brettin T."/>
            <person name="Han C."/>
            <person name="Detter J.C."/>
            <person name="Kuske C."/>
            <person name="Bruce D."/>
            <person name="Goodwin L."/>
            <person name="Ovchinikova G."/>
            <person name="Pati A."/>
            <person name="Mikhailova N."/>
            <person name="Chen A."/>
            <person name="Palaniappan K."/>
            <person name="Land M."/>
            <person name="Hauser L."/>
            <person name="Chang Y.J."/>
            <person name="Jeffries C.D."/>
            <person name="Chain P."/>
            <person name="Rohde M."/>
            <person name="Goker M."/>
            <person name="Bristow J."/>
            <person name="Eisen J.A."/>
            <person name="Markowitz V."/>
            <person name="Hugenholtz P."/>
            <person name="Kyrpides N.C."/>
            <person name="Klenk H.P."/>
            <person name="Lapidus A."/>
        </authorList>
    </citation>
    <scope>NUCLEOTIDE SEQUENCE [LARGE SCALE GENOMIC DNA]</scope>
    <source>
        <strain evidence="14">ATCC 27377 / DSM 6068 / ICPB 4128</strain>
    </source>
</reference>
<evidence type="ECO:0000256" key="2">
    <source>
        <dbReference type="ARBA" id="ARBA00003120"/>
    </source>
</evidence>
<dbReference type="Gene3D" id="3.90.1150.10">
    <property type="entry name" value="Aspartate Aminotransferase, domain 1"/>
    <property type="match status" value="1"/>
</dbReference>